<sequence length="102" mass="11593">MTVLRSTASATRLVHTESLALPSLRYVLLPNIHSLLATLVHLLLRHLTSVHLQFVKEQRVAANLLAKLEKLNPVKLECAQFTRERRALDPTENFITTLEDIE</sequence>
<accession>A0A448WZG7</accession>
<dbReference type="EMBL" id="CAAALY010066637">
    <property type="protein sequence ID" value="VEL24236.1"/>
    <property type="molecule type" value="Genomic_DNA"/>
</dbReference>
<keyword evidence="2" id="KW-1185">Reference proteome</keyword>
<gene>
    <name evidence="1" type="ORF">PXEA_LOCUS17676</name>
</gene>
<proteinExistence type="predicted"/>
<protein>
    <submittedName>
        <fullName evidence="1">Uncharacterized protein</fullName>
    </submittedName>
</protein>
<evidence type="ECO:0000313" key="2">
    <source>
        <dbReference type="Proteomes" id="UP000784294"/>
    </source>
</evidence>
<reference evidence="1" key="1">
    <citation type="submission" date="2018-11" db="EMBL/GenBank/DDBJ databases">
        <authorList>
            <consortium name="Pathogen Informatics"/>
        </authorList>
    </citation>
    <scope>NUCLEOTIDE SEQUENCE</scope>
</reference>
<dbReference type="AlphaFoldDB" id="A0A448WZG7"/>
<organism evidence="1 2">
    <name type="scientific">Protopolystoma xenopodis</name>
    <dbReference type="NCBI Taxonomy" id="117903"/>
    <lineage>
        <taxon>Eukaryota</taxon>
        <taxon>Metazoa</taxon>
        <taxon>Spiralia</taxon>
        <taxon>Lophotrochozoa</taxon>
        <taxon>Platyhelminthes</taxon>
        <taxon>Monogenea</taxon>
        <taxon>Polyopisthocotylea</taxon>
        <taxon>Polystomatidea</taxon>
        <taxon>Polystomatidae</taxon>
        <taxon>Protopolystoma</taxon>
    </lineage>
</organism>
<comment type="caution">
    <text evidence="1">The sequence shown here is derived from an EMBL/GenBank/DDBJ whole genome shotgun (WGS) entry which is preliminary data.</text>
</comment>
<evidence type="ECO:0000313" key="1">
    <source>
        <dbReference type="EMBL" id="VEL24236.1"/>
    </source>
</evidence>
<dbReference type="Proteomes" id="UP000784294">
    <property type="component" value="Unassembled WGS sequence"/>
</dbReference>
<name>A0A448WZG7_9PLAT</name>